<reference evidence="2" key="1">
    <citation type="journal article" date="2005" name="Nature">
        <title>The map-based sequence of the rice genome.</title>
        <authorList>
            <consortium name="International rice genome sequencing project (IRGSP)"/>
            <person name="Matsumoto T."/>
            <person name="Wu J."/>
            <person name="Kanamori H."/>
            <person name="Katayose Y."/>
            <person name="Fujisawa M."/>
            <person name="Namiki N."/>
            <person name="Mizuno H."/>
            <person name="Yamamoto K."/>
            <person name="Antonio B.A."/>
            <person name="Baba T."/>
            <person name="Sakata K."/>
            <person name="Nagamura Y."/>
            <person name="Aoki H."/>
            <person name="Arikawa K."/>
            <person name="Arita K."/>
            <person name="Bito T."/>
            <person name="Chiden Y."/>
            <person name="Fujitsuka N."/>
            <person name="Fukunaka R."/>
            <person name="Hamada M."/>
            <person name="Harada C."/>
            <person name="Hayashi A."/>
            <person name="Hijishita S."/>
            <person name="Honda M."/>
            <person name="Hosokawa S."/>
            <person name="Ichikawa Y."/>
            <person name="Idonuma A."/>
            <person name="Iijima M."/>
            <person name="Ikeda M."/>
            <person name="Ikeno M."/>
            <person name="Ito K."/>
            <person name="Ito S."/>
            <person name="Ito T."/>
            <person name="Ito Y."/>
            <person name="Ito Y."/>
            <person name="Iwabuchi A."/>
            <person name="Kamiya K."/>
            <person name="Karasawa W."/>
            <person name="Kurita K."/>
            <person name="Katagiri S."/>
            <person name="Kikuta A."/>
            <person name="Kobayashi H."/>
            <person name="Kobayashi N."/>
            <person name="Machita K."/>
            <person name="Maehara T."/>
            <person name="Masukawa M."/>
            <person name="Mizubayashi T."/>
            <person name="Mukai Y."/>
            <person name="Nagasaki H."/>
            <person name="Nagata Y."/>
            <person name="Naito S."/>
            <person name="Nakashima M."/>
            <person name="Nakama Y."/>
            <person name="Nakamichi Y."/>
            <person name="Nakamura M."/>
            <person name="Meguro A."/>
            <person name="Negishi M."/>
            <person name="Ohta I."/>
            <person name="Ohta T."/>
            <person name="Okamoto M."/>
            <person name="Ono N."/>
            <person name="Saji S."/>
            <person name="Sakaguchi M."/>
            <person name="Sakai K."/>
            <person name="Shibata M."/>
            <person name="Shimokawa T."/>
            <person name="Song J."/>
            <person name="Takazaki Y."/>
            <person name="Terasawa K."/>
            <person name="Tsugane M."/>
            <person name="Tsuji K."/>
            <person name="Ueda S."/>
            <person name="Waki K."/>
            <person name="Yamagata H."/>
            <person name="Yamamoto M."/>
            <person name="Yamamoto S."/>
            <person name="Yamane H."/>
            <person name="Yoshiki S."/>
            <person name="Yoshihara R."/>
            <person name="Yukawa K."/>
            <person name="Zhong H."/>
            <person name="Yano M."/>
            <person name="Yuan Q."/>
            <person name="Ouyang S."/>
            <person name="Liu J."/>
            <person name="Jones K.M."/>
            <person name="Gansberger K."/>
            <person name="Moffat K."/>
            <person name="Hill J."/>
            <person name="Bera J."/>
            <person name="Fadrosh D."/>
            <person name="Jin S."/>
            <person name="Johri S."/>
            <person name="Kim M."/>
            <person name="Overton L."/>
            <person name="Reardon M."/>
            <person name="Tsitrin T."/>
            <person name="Vuong H."/>
            <person name="Weaver B."/>
            <person name="Ciecko A."/>
            <person name="Tallon L."/>
            <person name="Jackson J."/>
            <person name="Pai G."/>
            <person name="Aken S.V."/>
            <person name="Utterback T."/>
            <person name="Reidmuller S."/>
            <person name="Feldblyum T."/>
            <person name="Hsiao J."/>
            <person name="Zismann V."/>
            <person name="Iobst S."/>
            <person name="de Vazeille A.R."/>
            <person name="Buell C.R."/>
            <person name="Ying K."/>
            <person name="Li Y."/>
            <person name="Lu T."/>
            <person name="Huang Y."/>
            <person name="Zhao Q."/>
            <person name="Feng Q."/>
            <person name="Zhang L."/>
            <person name="Zhu J."/>
            <person name="Weng Q."/>
            <person name="Mu J."/>
            <person name="Lu Y."/>
            <person name="Fan D."/>
            <person name="Liu Y."/>
            <person name="Guan J."/>
            <person name="Zhang Y."/>
            <person name="Yu S."/>
            <person name="Liu X."/>
            <person name="Zhang Y."/>
            <person name="Hong G."/>
            <person name="Han B."/>
            <person name="Choisne N."/>
            <person name="Demange N."/>
            <person name="Orjeda G."/>
            <person name="Samain S."/>
            <person name="Cattolico L."/>
            <person name="Pelletier E."/>
            <person name="Couloux A."/>
            <person name="Segurens B."/>
            <person name="Wincker P."/>
            <person name="D'Hont A."/>
            <person name="Scarpelli C."/>
            <person name="Weissenbach J."/>
            <person name="Salanoubat M."/>
            <person name="Quetier F."/>
            <person name="Yu Y."/>
            <person name="Kim H.R."/>
            <person name="Rambo T."/>
            <person name="Currie J."/>
            <person name="Collura K."/>
            <person name="Luo M."/>
            <person name="Yang T."/>
            <person name="Ammiraju J.S.S."/>
            <person name="Engler F."/>
            <person name="Soderlund C."/>
            <person name="Wing R.A."/>
            <person name="Palmer L.E."/>
            <person name="de la Bastide M."/>
            <person name="Spiegel L."/>
            <person name="Nascimento L."/>
            <person name="Zutavern T."/>
            <person name="O'Shaughnessy A."/>
            <person name="Dike S."/>
            <person name="Dedhia N."/>
            <person name="Preston R."/>
            <person name="Balija V."/>
            <person name="McCombie W.R."/>
            <person name="Chow T."/>
            <person name="Chen H."/>
            <person name="Chung M."/>
            <person name="Chen C."/>
            <person name="Shaw J."/>
            <person name="Wu H."/>
            <person name="Hsiao K."/>
            <person name="Chao Y."/>
            <person name="Chu M."/>
            <person name="Cheng C."/>
            <person name="Hour A."/>
            <person name="Lee P."/>
            <person name="Lin S."/>
            <person name="Lin Y."/>
            <person name="Liou J."/>
            <person name="Liu S."/>
            <person name="Hsing Y."/>
            <person name="Raghuvanshi S."/>
            <person name="Mohanty A."/>
            <person name="Bharti A.K."/>
            <person name="Gaur A."/>
            <person name="Gupta V."/>
            <person name="Kumar D."/>
            <person name="Ravi V."/>
            <person name="Vij S."/>
            <person name="Kapur A."/>
            <person name="Khurana P."/>
            <person name="Khurana P."/>
            <person name="Khurana J.P."/>
            <person name="Tyagi A.K."/>
            <person name="Gaikwad K."/>
            <person name="Singh A."/>
            <person name="Dalal V."/>
            <person name="Srivastava S."/>
            <person name="Dixit A."/>
            <person name="Pal A.K."/>
            <person name="Ghazi I.A."/>
            <person name="Yadav M."/>
            <person name="Pandit A."/>
            <person name="Bhargava A."/>
            <person name="Sureshbabu K."/>
            <person name="Batra K."/>
            <person name="Sharma T.R."/>
            <person name="Mohapatra T."/>
            <person name="Singh N.K."/>
            <person name="Messing J."/>
            <person name="Nelson A.B."/>
            <person name="Fuks G."/>
            <person name="Kavchok S."/>
            <person name="Keizer G."/>
            <person name="Linton E."/>
            <person name="Llaca V."/>
            <person name="Song R."/>
            <person name="Tanyolac B."/>
            <person name="Young S."/>
            <person name="Ho-Il K."/>
            <person name="Hahn J.H."/>
            <person name="Sangsakoo G."/>
            <person name="Vanavichit A."/>
            <person name="de Mattos Luiz.A.T."/>
            <person name="Zimmer P.D."/>
            <person name="Malone G."/>
            <person name="Dellagostin O."/>
            <person name="de Oliveira A.C."/>
            <person name="Bevan M."/>
            <person name="Bancroft I."/>
            <person name="Minx P."/>
            <person name="Cordum H."/>
            <person name="Wilson R."/>
            <person name="Cheng Z."/>
            <person name="Jin W."/>
            <person name="Jiang J."/>
            <person name="Leong S.A."/>
            <person name="Iwama H."/>
            <person name="Gojobori T."/>
            <person name="Itoh T."/>
            <person name="Niimura Y."/>
            <person name="Fujii Y."/>
            <person name="Habara T."/>
            <person name="Sakai H."/>
            <person name="Sato Y."/>
            <person name="Wilson G."/>
            <person name="Kumar K."/>
            <person name="McCouch S."/>
            <person name="Juretic N."/>
            <person name="Hoen D."/>
            <person name="Wright S."/>
            <person name="Bruskiewich R."/>
            <person name="Bureau T."/>
            <person name="Miyao A."/>
            <person name="Hirochika H."/>
            <person name="Nishikawa T."/>
            <person name="Kadowaki K."/>
            <person name="Sugiura M."/>
            <person name="Burr B."/>
            <person name="Sasaki T."/>
        </authorList>
    </citation>
    <scope>NUCLEOTIDE SEQUENCE [LARGE SCALE GENOMIC DNA]</scope>
    <source>
        <strain evidence="2">cv. Nipponbare</strain>
    </source>
</reference>
<proteinExistence type="predicted"/>
<name>Q6ET29_ORYSJ</name>
<sequence length="115" mass="12722">MNLHCETDELGNCGRIIQNFAEVQKECLDTAILAFLSSWFGSFNTGSLASNSRERTLMQTKAAAAGERVAVVVAVGFIEEAAAGRKTLTTLERKRVCRKSRAQAQERWAQKSWAQ</sequence>
<accession>Q6ET29</accession>
<reference evidence="2" key="2">
    <citation type="journal article" date="2008" name="Nucleic Acids Res.">
        <title>The rice annotation project database (RAP-DB): 2008 update.</title>
        <authorList>
            <consortium name="The rice annotation project (RAP)"/>
        </authorList>
    </citation>
    <scope>GENOME REANNOTATION</scope>
    <source>
        <strain evidence="2">cv. Nipponbare</strain>
    </source>
</reference>
<protein>
    <submittedName>
        <fullName evidence="1">Uncharacterized protein</fullName>
    </submittedName>
</protein>
<dbReference type="EMBL" id="AP004872">
    <property type="protein sequence ID" value="BAD28191.1"/>
    <property type="molecule type" value="Genomic_DNA"/>
</dbReference>
<organism evidence="1 2">
    <name type="scientific">Oryza sativa subsp. japonica</name>
    <name type="common">Rice</name>
    <dbReference type="NCBI Taxonomy" id="39947"/>
    <lineage>
        <taxon>Eukaryota</taxon>
        <taxon>Viridiplantae</taxon>
        <taxon>Streptophyta</taxon>
        <taxon>Embryophyta</taxon>
        <taxon>Tracheophyta</taxon>
        <taxon>Spermatophyta</taxon>
        <taxon>Magnoliopsida</taxon>
        <taxon>Liliopsida</taxon>
        <taxon>Poales</taxon>
        <taxon>Poaceae</taxon>
        <taxon>BOP clade</taxon>
        <taxon>Oryzoideae</taxon>
        <taxon>Oryzeae</taxon>
        <taxon>Oryzinae</taxon>
        <taxon>Oryza</taxon>
        <taxon>Oryza sativa</taxon>
    </lineage>
</organism>
<gene>
    <name evidence="1" type="primary">P0444A09.27</name>
</gene>
<evidence type="ECO:0000313" key="2">
    <source>
        <dbReference type="Proteomes" id="UP000000763"/>
    </source>
</evidence>
<dbReference type="AlphaFoldDB" id="Q6ET29"/>
<dbReference type="Proteomes" id="UP000000763">
    <property type="component" value="Chromosome 2"/>
</dbReference>
<evidence type="ECO:0000313" key="1">
    <source>
        <dbReference type="EMBL" id="BAD28191.1"/>
    </source>
</evidence>